<dbReference type="GO" id="GO:0006353">
    <property type="term" value="P:DNA-templated transcription termination"/>
    <property type="evidence" value="ECO:0007669"/>
    <property type="project" value="UniProtKB-UniRule"/>
</dbReference>
<comment type="subcellular location">
    <subcellularLocation>
        <location evidence="6">Cytoplasm</location>
    </subcellularLocation>
</comment>
<dbReference type="FunFam" id="3.30.300.20:FF:000041">
    <property type="entry name" value="Probable transcription termination protein NusA"/>
    <property type="match status" value="1"/>
</dbReference>
<evidence type="ECO:0000256" key="1">
    <source>
        <dbReference type="ARBA" id="ARBA00022472"/>
    </source>
</evidence>
<accession>A0A7L4PB37</accession>
<dbReference type="HAMAP" id="MF_00945_A">
    <property type="entry name" value="NusA_A"/>
    <property type="match status" value="1"/>
</dbReference>
<proteinExistence type="inferred from homology"/>
<dbReference type="Proteomes" id="UP000554766">
    <property type="component" value="Unassembled WGS sequence"/>
</dbReference>
<dbReference type="GO" id="GO:0003723">
    <property type="term" value="F:RNA binding"/>
    <property type="evidence" value="ECO:0007669"/>
    <property type="project" value="UniProtKB-UniRule"/>
</dbReference>
<dbReference type="CDD" id="cd22531">
    <property type="entry name" value="KH-II_NusA_arch_rpt2"/>
    <property type="match status" value="1"/>
</dbReference>
<dbReference type="GO" id="GO:0005829">
    <property type="term" value="C:cytosol"/>
    <property type="evidence" value="ECO:0007669"/>
    <property type="project" value="TreeGrafter"/>
</dbReference>
<dbReference type="PROSITE" id="PS50084">
    <property type="entry name" value="KH_TYPE_1"/>
    <property type="match status" value="1"/>
</dbReference>
<keyword evidence="3 7" id="KW-0694">RNA-binding</keyword>
<dbReference type="PANTHER" id="PTHR22648">
    <property type="entry name" value="TRANSCRIPTION TERMINATION FACTOR NUSA"/>
    <property type="match status" value="1"/>
</dbReference>
<keyword evidence="1 6" id="KW-0806">Transcription termination</keyword>
<dbReference type="PANTHER" id="PTHR22648:SF0">
    <property type="entry name" value="TRANSCRIPTION TERMINATION_ANTITERMINATION PROTEIN NUSA"/>
    <property type="match status" value="1"/>
</dbReference>
<dbReference type="InterPro" id="IPR009019">
    <property type="entry name" value="KH_sf_prok-type"/>
</dbReference>
<comment type="function">
    <text evidence="6">Participates in transcription termination.</text>
</comment>
<dbReference type="EMBL" id="JAAVJF010000004">
    <property type="protein sequence ID" value="NYR16189.1"/>
    <property type="molecule type" value="Genomic_DNA"/>
</dbReference>
<sequence>MPDIRLTEEEIRYATLFESITGVTPIDVVIDNAYSRVIYVVQKNQAALAVGKGGSNVKMLRQIVGKDVEIVEAGDTPEELIKNSLYPAKVIMVKVTKAPSGAKVAITTVAPEDKGIAIGKNGKNIARAKLLAKRYYDIDKIILA</sequence>
<dbReference type="Pfam" id="PF07650">
    <property type="entry name" value="KH_2"/>
    <property type="match status" value="1"/>
</dbReference>
<feature type="domain" description="K Homology" evidence="8">
    <location>
        <begin position="33"/>
        <end position="114"/>
    </location>
</feature>
<dbReference type="InterPro" id="IPR004087">
    <property type="entry name" value="KH_dom"/>
</dbReference>
<evidence type="ECO:0000256" key="2">
    <source>
        <dbReference type="ARBA" id="ARBA00022490"/>
    </source>
</evidence>
<dbReference type="InterPro" id="IPR010212">
    <property type="entry name" value="NusA_arc"/>
</dbReference>
<evidence type="ECO:0000256" key="5">
    <source>
        <dbReference type="ARBA" id="ARBA00023163"/>
    </source>
</evidence>
<comment type="similarity">
    <text evidence="6">Belongs to the NusA family.</text>
</comment>
<dbReference type="InterPro" id="IPR015946">
    <property type="entry name" value="KH_dom-like_a/b"/>
</dbReference>
<organism evidence="9 10">
    <name type="scientific">Pyrobaculum arsenaticum</name>
    <dbReference type="NCBI Taxonomy" id="121277"/>
    <lineage>
        <taxon>Archaea</taxon>
        <taxon>Thermoproteota</taxon>
        <taxon>Thermoprotei</taxon>
        <taxon>Thermoproteales</taxon>
        <taxon>Thermoproteaceae</taxon>
        <taxon>Pyrobaculum</taxon>
    </lineage>
</organism>
<dbReference type="FunFam" id="3.30.300.20:FF:000024">
    <property type="entry name" value="Probable transcription termination protein NusA"/>
    <property type="match status" value="1"/>
</dbReference>
<dbReference type="GO" id="GO:0031564">
    <property type="term" value="P:transcription antitermination"/>
    <property type="evidence" value="ECO:0007669"/>
    <property type="project" value="InterPro"/>
</dbReference>
<protein>
    <recommendedName>
        <fullName evidence="6">Probable transcription termination protein NusA</fullName>
    </recommendedName>
</protein>
<evidence type="ECO:0000313" key="9">
    <source>
        <dbReference type="EMBL" id="NYR16189.1"/>
    </source>
</evidence>
<dbReference type="GeneID" id="5056342"/>
<name>A0A7L4PB37_9CREN</name>
<dbReference type="RefSeq" id="WP_011901772.1">
    <property type="nucleotide sequence ID" value="NZ_JAAVJF010000004.1"/>
</dbReference>
<evidence type="ECO:0000256" key="3">
    <source>
        <dbReference type="ARBA" id="ARBA00022884"/>
    </source>
</evidence>
<dbReference type="SUPFAM" id="SSF54814">
    <property type="entry name" value="Prokaryotic type KH domain (KH-domain type II)"/>
    <property type="match status" value="2"/>
</dbReference>
<keyword evidence="10" id="KW-1185">Reference proteome</keyword>
<comment type="caution">
    <text evidence="9">The sequence shown here is derived from an EMBL/GenBank/DDBJ whole genome shotgun (WGS) entry which is preliminary data.</text>
</comment>
<keyword evidence="4 6" id="KW-0805">Transcription regulation</keyword>
<reference evidence="9 10" key="1">
    <citation type="journal article" date="2020" name="Nat. Commun.">
        <title>The structures of two archaeal type IV pili illuminate evolutionary relationships.</title>
        <authorList>
            <person name="Wang F."/>
            <person name="Baquero D.P."/>
            <person name="Su Z."/>
            <person name="Beltran L.C."/>
            <person name="Prangishvili D."/>
            <person name="Krupovic M."/>
            <person name="Egelman E.H."/>
        </authorList>
    </citation>
    <scope>NUCLEOTIDE SEQUENCE [LARGE SCALE GENOMIC DNA]</scope>
    <source>
        <strain evidence="9 10">2GA</strain>
    </source>
</reference>
<evidence type="ECO:0000256" key="7">
    <source>
        <dbReference type="PROSITE-ProRule" id="PRU00117"/>
    </source>
</evidence>
<evidence type="ECO:0000256" key="6">
    <source>
        <dbReference type="HAMAP-Rule" id="MF_00945"/>
    </source>
</evidence>
<evidence type="ECO:0000259" key="8">
    <source>
        <dbReference type="SMART" id="SM00322"/>
    </source>
</evidence>
<dbReference type="InterPro" id="IPR004044">
    <property type="entry name" value="KH_dom_type_2"/>
</dbReference>
<dbReference type="NCBIfam" id="TIGR01952">
    <property type="entry name" value="nusA_arch"/>
    <property type="match status" value="1"/>
</dbReference>
<evidence type="ECO:0000256" key="4">
    <source>
        <dbReference type="ARBA" id="ARBA00023015"/>
    </source>
</evidence>
<evidence type="ECO:0000313" key="10">
    <source>
        <dbReference type="Proteomes" id="UP000554766"/>
    </source>
</evidence>
<gene>
    <name evidence="6" type="primary">nusA</name>
    <name evidence="9" type="ORF">HC235_09655</name>
</gene>
<dbReference type="Gene3D" id="3.30.300.20">
    <property type="match status" value="2"/>
</dbReference>
<dbReference type="InterPro" id="IPR030842">
    <property type="entry name" value="TF_NusA_bacterial"/>
</dbReference>
<keyword evidence="2 6" id="KW-0963">Cytoplasm</keyword>
<dbReference type="CDD" id="cd22530">
    <property type="entry name" value="KH-II_NusA_arch_rpt1"/>
    <property type="match status" value="1"/>
</dbReference>
<keyword evidence="5 6" id="KW-0804">Transcription</keyword>
<dbReference type="AlphaFoldDB" id="A0A7L4PB37"/>
<dbReference type="SMART" id="SM00322">
    <property type="entry name" value="KH"/>
    <property type="match status" value="1"/>
</dbReference>
<dbReference type="OMA" id="NTDQIKY"/>